<dbReference type="InterPro" id="IPR023210">
    <property type="entry name" value="NADP_OxRdtase_dom"/>
</dbReference>
<dbReference type="CDD" id="cd19071">
    <property type="entry name" value="AKR_AKR1-5-like"/>
    <property type="match status" value="1"/>
</dbReference>
<dbReference type="InterPro" id="IPR036812">
    <property type="entry name" value="NAD(P)_OxRdtase_dom_sf"/>
</dbReference>
<dbReference type="SUPFAM" id="SSF51430">
    <property type="entry name" value="NAD(P)-linked oxidoreductase"/>
    <property type="match status" value="1"/>
</dbReference>
<dbReference type="PANTHER" id="PTHR11732">
    <property type="entry name" value="ALDO/KETO REDUCTASE"/>
    <property type="match status" value="1"/>
</dbReference>
<sequence length="328" mass="35642">MTLSSSFTLNTGAQLASVGLGCWMGVPAGKGTAANAETLTMVKNALEAGYTHFDTAAGYGNEEAVGQALRDSGKPRSSFFVTTKVINHVDLEREFDKSLERLGIEYIDLYLMHWPLHMDFATGKMNGPGESPTFSETWARMEKLLETRAGKVKQIGVSNFSVKNLEILLKSAKVVPAVNQVEAHPYCPQDPLREYCAEKGIHLTAYCPVGQYNSPILEEPLVKDLAAKYGKAPGTILLSWGVQRGFSVVPKSSNPGRLSANLDLVPLSAQDLASISALHTQPGKHQSLCDYGPGLAVPGKVWGWRVKEDLGWEYDVPSKGENNASFRL</sequence>
<dbReference type="InterPro" id="IPR020471">
    <property type="entry name" value="AKR"/>
</dbReference>
<dbReference type="InterPro" id="IPR018170">
    <property type="entry name" value="Aldo/ket_reductase_CS"/>
</dbReference>
<keyword evidence="7" id="KW-1185">Reference proteome</keyword>
<dbReference type="PROSITE" id="PS00063">
    <property type="entry name" value="ALDOKETO_REDUCTASE_3"/>
    <property type="match status" value="1"/>
</dbReference>
<keyword evidence="1" id="KW-0560">Oxidoreductase</keyword>
<organism evidence="6 7">
    <name type="scientific">Rhodotorula diobovata</name>
    <dbReference type="NCBI Taxonomy" id="5288"/>
    <lineage>
        <taxon>Eukaryota</taxon>
        <taxon>Fungi</taxon>
        <taxon>Dikarya</taxon>
        <taxon>Basidiomycota</taxon>
        <taxon>Pucciniomycotina</taxon>
        <taxon>Microbotryomycetes</taxon>
        <taxon>Sporidiobolales</taxon>
        <taxon>Sporidiobolaceae</taxon>
        <taxon>Rhodotorula</taxon>
    </lineage>
</organism>
<evidence type="ECO:0000256" key="2">
    <source>
        <dbReference type="PIRSR" id="PIRSR000097-1"/>
    </source>
</evidence>
<feature type="active site" description="Proton donor" evidence="2">
    <location>
        <position position="59"/>
    </location>
</feature>
<dbReference type="EMBL" id="SOZI01000061">
    <property type="protein sequence ID" value="TNY20634.1"/>
    <property type="molecule type" value="Genomic_DNA"/>
</dbReference>
<evidence type="ECO:0000256" key="4">
    <source>
        <dbReference type="PIRSR" id="PIRSR000097-3"/>
    </source>
</evidence>
<evidence type="ECO:0000313" key="7">
    <source>
        <dbReference type="Proteomes" id="UP000311382"/>
    </source>
</evidence>
<dbReference type="GO" id="GO:0016616">
    <property type="term" value="F:oxidoreductase activity, acting on the CH-OH group of donors, NAD or NADP as acceptor"/>
    <property type="evidence" value="ECO:0007669"/>
    <property type="project" value="UniProtKB-ARBA"/>
</dbReference>
<reference evidence="6 7" key="1">
    <citation type="submission" date="2019-03" db="EMBL/GenBank/DDBJ databases">
        <title>Rhodosporidium diobovatum UCD-FST 08-225 genome sequencing, assembly, and annotation.</title>
        <authorList>
            <person name="Fakankun I.U."/>
            <person name="Fristensky B."/>
            <person name="Levin D.B."/>
        </authorList>
    </citation>
    <scope>NUCLEOTIDE SEQUENCE [LARGE SCALE GENOMIC DNA]</scope>
    <source>
        <strain evidence="6 7">UCD-FST 08-225</strain>
    </source>
</reference>
<feature type="binding site" evidence="3">
    <location>
        <position position="113"/>
    </location>
    <ligand>
        <name>substrate</name>
    </ligand>
</feature>
<dbReference type="Pfam" id="PF00248">
    <property type="entry name" value="Aldo_ket_red"/>
    <property type="match status" value="1"/>
</dbReference>
<dbReference type="Gene3D" id="3.20.20.100">
    <property type="entry name" value="NADP-dependent oxidoreductase domain"/>
    <property type="match status" value="1"/>
</dbReference>
<dbReference type="AlphaFoldDB" id="A0A5C5FXC0"/>
<dbReference type="PRINTS" id="PR00069">
    <property type="entry name" value="ALDKETRDTASE"/>
</dbReference>
<dbReference type="FunFam" id="3.20.20.100:FF:000002">
    <property type="entry name" value="2,5-diketo-D-gluconic acid reductase A"/>
    <property type="match status" value="1"/>
</dbReference>
<evidence type="ECO:0000256" key="1">
    <source>
        <dbReference type="ARBA" id="ARBA00023002"/>
    </source>
</evidence>
<evidence type="ECO:0000259" key="5">
    <source>
        <dbReference type="Pfam" id="PF00248"/>
    </source>
</evidence>
<evidence type="ECO:0000256" key="3">
    <source>
        <dbReference type="PIRSR" id="PIRSR000097-2"/>
    </source>
</evidence>
<accession>A0A5C5FXC0</accession>
<dbReference type="OrthoDB" id="5945798at2759"/>
<feature type="site" description="Lowers pKa of active site Tyr" evidence="4">
    <location>
        <position position="84"/>
    </location>
</feature>
<dbReference type="STRING" id="5288.A0A5C5FXC0"/>
<proteinExistence type="predicted"/>
<name>A0A5C5FXC0_9BASI</name>
<dbReference type="Proteomes" id="UP000311382">
    <property type="component" value="Unassembled WGS sequence"/>
</dbReference>
<comment type="caution">
    <text evidence="6">The sequence shown here is derived from an EMBL/GenBank/DDBJ whole genome shotgun (WGS) entry which is preliminary data.</text>
</comment>
<feature type="domain" description="NADP-dependent oxidoreductase" evidence="5">
    <location>
        <begin position="19"/>
        <end position="278"/>
    </location>
</feature>
<dbReference type="PIRSF" id="PIRSF000097">
    <property type="entry name" value="AKR"/>
    <property type="match status" value="1"/>
</dbReference>
<evidence type="ECO:0000313" key="6">
    <source>
        <dbReference type="EMBL" id="TNY20634.1"/>
    </source>
</evidence>
<gene>
    <name evidence="6" type="ORF">DMC30DRAFT_351987</name>
</gene>
<protein>
    <submittedName>
        <fullName evidence="6">Aldo/keto reductase</fullName>
    </submittedName>
</protein>